<feature type="compositionally biased region" description="Pro residues" evidence="1">
    <location>
        <begin position="84"/>
        <end position="103"/>
    </location>
</feature>
<organism evidence="4 5">
    <name type="scientific">Pleuronectes platessa</name>
    <name type="common">European plaice</name>
    <dbReference type="NCBI Taxonomy" id="8262"/>
    <lineage>
        <taxon>Eukaryota</taxon>
        <taxon>Metazoa</taxon>
        <taxon>Chordata</taxon>
        <taxon>Craniata</taxon>
        <taxon>Vertebrata</taxon>
        <taxon>Euteleostomi</taxon>
        <taxon>Actinopterygii</taxon>
        <taxon>Neopterygii</taxon>
        <taxon>Teleostei</taxon>
        <taxon>Neoteleostei</taxon>
        <taxon>Acanthomorphata</taxon>
        <taxon>Carangaria</taxon>
        <taxon>Pleuronectiformes</taxon>
        <taxon>Pleuronectoidei</taxon>
        <taxon>Pleuronectidae</taxon>
        <taxon>Pleuronectes</taxon>
    </lineage>
</organism>
<keyword evidence="3" id="KW-0732">Signal</keyword>
<proteinExistence type="predicted"/>
<dbReference type="AlphaFoldDB" id="A0A9N7Z2C7"/>
<evidence type="ECO:0000313" key="5">
    <source>
        <dbReference type="Proteomes" id="UP001153269"/>
    </source>
</evidence>
<dbReference type="PROSITE" id="PS51257">
    <property type="entry name" value="PROKAR_LIPOPROTEIN"/>
    <property type="match status" value="1"/>
</dbReference>
<evidence type="ECO:0000256" key="3">
    <source>
        <dbReference type="SAM" id="SignalP"/>
    </source>
</evidence>
<accession>A0A9N7Z2C7</accession>
<dbReference type="Proteomes" id="UP001153269">
    <property type="component" value="Unassembled WGS sequence"/>
</dbReference>
<reference evidence="4" key="1">
    <citation type="submission" date="2020-03" db="EMBL/GenBank/DDBJ databases">
        <authorList>
            <person name="Weist P."/>
        </authorList>
    </citation>
    <scope>NUCLEOTIDE SEQUENCE</scope>
</reference>
<evidence type="ECO:0000256" key="1">
    <source>
        <dbReference type="SAM" id="MobiDB-lite"/>
    </source>
</evidence>
<protein>
    <submittedName>
        <fullName evidence="4">Uncharacterized protein</fullName>
    </submittedName>
</protein>
<feature type="signal peptide" evidence="3">
    <location>
        <begin position="1"/>
        <end position="28"/>
    </location>
</feature>
<evidence type="ECO:0000313" key="4">
    <source>
        <dbReference type="EMBL" id="CAB1447267.1"/>
    </source>
</evidence>
<name>A0A9N7Z2C7_PLEPL</name>
<comment type="caution">
    <text evidence="4">The sequence shown here is derived from an EMBL/GenBank/DDBJ whole genome shotgun (WGS) entry which is preliminary data.</text>
</comment>
<sequence length="147" mass="15285">MEPGCRLASRCRRCAIVTPVLVLGSCTATRLKVTPARPPRNNVLTTQTLAAAGGVLPAATRSRTTLAPAPLKVRDGITPLGAARPPPSQAPPSPALPRPMPASPPGSAFPALVVVGHIVTLVVAWRWRVRRKQARHVAAGGHTPSGK</sequence>
<feature type="chain" id="PRO_5040308173" evidence="3">
    <location>
        <begin position="29"/>
        <end position="147"/>
    </location>
</feature>
<keyword evidence="2" id="KW-0472">Membrane</keyword>
<gene>
    <name evidence="4" type="ORF">PLEPLA_LOCUS34961</name>
</gene>
<keyword evidence="2" id="KW-0812">Transmembrane</keyword>
<keyword evidence="2" id="KW-1133">Transmembrane helix</keyword>
<dbReference type="EMBL" id="CADEAL010003940">
    <property type="protein sequence ID" value="CAB1447267.1"/>
    <property type="molecule type" value="Genomic_DNA"/>
</dbReference>
<feature type="region of interest" description="Disordered" evidence="1">
    <location>
        <begin position="69"/>
        <end position="103"/>
    </location>
</feature>
<evidence type="ECO:0000256" key="2">
    <source>
        <dbReference type="SAM" id="Phobius"/>
    </source>
</evidence>
<keyword evidence="5" id="KW-1185">Reference proteome</keyword>
<feature type="transmembrane region" description="Helical" evidence="2">
    <location>
        <begin position="107"/>
        <end position="125"/>
    </location>
</feature>